<dbReference type="EMBL" id="JAACXV010000371">
    <property type="protein sequence ID" value="KAF7279274.1"/>
    <property type="molecule type" value="Genomic_DNA"/>
</dbReference>
<dbReference type="GO" id="GO:0003779">
    <property type="term" value="F:actin binding"/>
    <property type="evidence" value="ECO:0007669"/>
    <property type="project" value="InterPro"/>
</dbReference>
<dbReference type="InterPro" id="IPR026111">
    <property type="entry name" value="Abra"/>
</dbReference>
<gene>
    <name evidence="2" type="ORF">GWI33_007471</name>
</gene>
<dbReference type="PANTHER" id="PTHR22739">
    <property type="entry name" value="STRIATED MUSCLE ACTIVATOR OF RHO-DEPENDENT SIGNALING-RELATED"/>
    <property type="match status" value="1"/>
</dbReference>
<dbReference type="FunFam" id="1.10.10.1540:FF:000003">
    <property type="entry name" value="Uncharacterized protein, isoform B"/>
    <property type="match status" value="1"/>
</dbReference>
<accession>A0A834IG81</accession>
<evidence type="ECO:0000259" key="1">
    <source>
        <dbReference type="SMART" id="SM01283"/>
    </source>
</evidence>
<dbReference type="SMART" id="SM01283">
    <property type="entry name" value="Costars"/>
    <property type="match status" value="1"/>
</dbReference>
<dbReference type="Pfam" id="PF14705">
    <property type="entry name" value="Costars"/>
    <property type="match status" value="1"/>
</dbReference>
<name>A0A834IG81_RHYFE</name>
<evidence type="ECO:0000313" key="3">
    <source>
        <dbReference type="Proteomes" id="UP000625711"/>
    </source>
</evidence>
<dbReference type="Gene3D" id="1.10.10.1540">
    <property type="entry name" value="Costar domain"/>
    <property type="match status" value="1"/>
</dbReference>
<dbReference type="GO" id="GO:0030017">
    <property type="term" value="C:sarcomere"/>
    <property type="evidence" value="ECO:0007669"/>
    <property type="project" value="TreeGrafter"/>
</dbReference>
<dbReference type="GO" id="GO:0045944">
    <property type="term" value="P:positive regulation of transcription by RNA polymerase II"/>
    <property type="evidence" value="ECO:0007669"/>
    <property type="project" value="TreeGrafter"/>
</dbReference>
<protein>
    <recommendedName>
        <fullName evidence="1">Costars domain-containing protein</fullName>
    </recommendedName>
</protein>
<dbReference type="InterPro" id="IPR038095">
    <property type="entry name" value="Costars_sf"/>
</dbReference>
<evidence type="ECO:0000313" key="2">
    <source>
        <dbReference type="EMBL" id="KAF7279274.1"/>
    </source>
</evidence>
<dbReference type="AlphaFoldDB" id="A0A834IG81"/>
<proteinExistence type="predicted"/>
<organism evidence="2 3">
    <name type="scientific">Rhynchophorus ferrugineus</name>
    <name type="common">Red palm weevil</name>
    <name type="synonym">Curculio ferrugineus</name>
    <dbReference type="NCBI Taxonomy" id="354439"/>
    <lineage>
        <taxon>Eukaryota</taxon>
        <taxon>Metazoa</taxon>
        <taxon>Ecdysozoa</taxon>
        <taxon>Arthropoda</taxon>
        <taxon>Hexapoda</taxon>
        <taxon>Insecta</taxon>
        <taxon>Pterygota</taxon>
        <taxon>Neoptera</taxon>
        <taxon>Endopterygota</taxon>
        <taxon>Coleoptera</taxon>
        <taxon>Polyphaga</taxon>
        <taxon>Cucujiformia</taxon>
        <taxon>Curculionidae</taxon>
        <taxon>Dryophthorinae</taxon>
        <taxon>Rhynchophorus</taxon>
    </lineage>
</organism>
<reference evidence="2" key="1">
    <citation type="submission" date="2020-08" db="EMBL/GenBank/DDBJ databases">
        <title>Genome sequencing and assembly of the red palm weevil Rhynchophorus ferrugineus.</title>
        <authorList>
            <person name="Dias G.B."/>
            <person name="Bergman C.M."/>
            <person name="Manee M."/>
        </authorList>
    </citation>
    <scope>NUCLEOTIDE SEQUENCE</scope>
    <source>
        <strain evidence="2">AA-2017</strain>
        <tissue evidence="2">Whole larva</tissue>
    </source>
</reference>
<keyword evidence="3" id="KW-1185">Reference proteome</keyword>
<sequence>MSACVNERVFVDSPLKSKVALFNTFADNHTKKQSINPFSNDKKVSNLAKPKISKEDYGKPPKGSLSEQRSFKATIQVCREMLQLCEVINQFGEPLFEAHEKADDPRKVISFGMLFSIYTAISDKVVGMLIRARKYQLVDFEGECLFQRRDDHVPIILLKSYNEIYNILNDKIDTASKQLKESIATFGDLDTGNYV</sequence>
<dbReference type="OrthoDB" id="9871914at2759"/>
<dbReference type="GO" id="GO:0035025">
    <property type="term" value="P:positive regulation of Rho protein signal transduction"/>
    <property type="evidence" value="ECO:0007669"/>
    <property type="project" value="InterPro"/>
</dbReference>
<dbReference type="Proteomes" id="UP000625711">
    <property type="component" value="Unassembled WGS sequence"/>
</dbReference>
<comment type="caution">
    <text evidence="2">The sequence shown here is derived from an EMBL/GenBank/DDBJ whole genome shotgun (WGS) entry which is preliminary data.</text>
</comment>
<feature type="domain" description="Costars" evidence="1">
    <location>
        <begin position="75"/>
        <end position="158"/>
    </location>
</feature>
<dbReference type="InterPro" id="IPR027817">
    <property type="entry name" value="Costars_dom"/>
</dbReference>
<dbReference type="PANTHER" id="PTHR22739:SF7">
    <property type="entry name" value="EG:152A3.3 PROTEIN-RELATED"/>
    <property type="match status" value="1"/>
</dbReference>